<comment type="caution">
    <text evidence="2">The sequence shown here is derived from an EMBL/GenBank/DDBJ whole genome shotgun (WGS) entry which is preliminary data.</text>
</comment>
<keyword evidence="2" id="KW-0238">DNA-binding</keyword>
<evidence type="ECO:0000313" key="2">
    <source>
        <dbReference type="EMBL" id="RVX06154.1"/>
    </source>
</evidence>
<dbReference type="Proteomes" id="UP000288805">
    <property type="component" value="Unassembled WGS sequence"/>
</dbReference>
<dbReference type="Pfam" id="PF07526">
    <property type="entry name" value="POX"/>
    <property type="match status" value="1"/>
</dbReference>
<keyword evidence="2" id="KW-0371">Homeobox</keyword>
<name>A0A438JB13_VITVI</name>
<dbReference type="AlphaFoldDB" id="A0A438JB13"/>
<sequence>MADGFEPYHVPQQSRRDKLRVVAQNHSGCVEAAANLHGCAGLLPLYDPSLLPSDLLTCASASAHEFQHHSHPLSGSAEACKANPGCVVKEEGVNLMGYVGGIMNASSSSSTSHHPYLDPQSSLPINPSSIQDMNHNPFFYAPQNLRDFDQSFNGGEMVVFKPEPLSLTHHESNTTGQGLDKVTGGYMVPGIVGGSGSTSNDVSRSSVPLGPFTGYASILKGSRFLKPAQQLLEEFCDVGCGLYAERVSADSSMMDPPMESLSGTGIVDDPLSCGDGGEHRRKKSRLISMLDEGIDGLRDCKSSFLEKVIGGNICTKIGAIKYLTAMERVLIGDIVTKFGV</sequence>
<feature type="domain" description="POX" evidence="1">
    <location>
        <begin position="213"/>
        <end position="336"/>
    </location>
</feature>
<gene>
    <name evidence="2" type="primary">BLH9_3</name>
    <name evidence="2" type="ORF">CK203_018647</name>
</gene>
<dbReference type="InterPro" id="IPR006563">
    <property type="entry name" value="POX_dom"/>
</dbReference>
<accession>A0A438JB13</accession>
<dbReference type="EMBL" id="QGNW01000053">
    <property type="protein sequence ID" value="RVX06154.1"/>
    <property type="molecule type" value="Genomic_DNA"/>
</dbReference>
<protein>
    <submittedName>
        <fullName evidence="2">BEL1-like homeodomain protein 9</fullName>
    </submittedName>
</protein>
<reference evidence="2 3" key="1">
    <citation type="journal article" date="2018" name="PLoS Genet.">
        <title>Population sequencing reveals clonal diversity and ancestral inbreeding in the grapevine cultivar Chardonnay.</title>
        <authorList>
            <person name="Roach M.J."/>
            <person name="Johnson D.L."/>
            <person name="Bohlmann J."/>
            <person name="van Vuuren H.J."/>
            <person name="Jones S.J."/>
            <person name="Pretorius I.S."/>
            <person name="Schmidt S.A."/>
            <person name="Borneman A.R."/>
        </authorList>
    </citation>
    <scope>NUCLEOTIDE SEQUENCE [LARGE SCALE GENOMIC DNA]</scope>
    <source>
        <strain evidence="3">cv. Chardonnay</strain>
        <tissue evidence="2">Leaf</tissue>
    </source>
</reference>
<dbReference type="GO" id="GO:0003677">
    <property type="term" value="F:DNA binding"/>
    <property type="evidence" value="ECO:0007669"/>
    <property type="project" value="UniProtKB-KW"/>
</dbReference>
<dbReference type="SMART" id="SM00574">
    <property type="entry name" value="POX"/>
    <property type="match status" value="1"/>
</dbReference>
<evidence type="ECO:0000259" key="1">
    <source>
        <dbReference type="SMART" id="SM00574"/>
    </source>
</evidence>
<organism evidence="2 3">
    <name type="scientific">Vitis vinifera</name>
    <name type="common">Grape</name>
    <dbReference type="NCBI Taxonomy" id="29760"/>
    <lineage>
        <taxon>Eukaryota</taxon>
        <taxon>Viridiplantae</taxon>
        <taxon>Streptophyta</taxon>
        <taxon>Embryophyta</taxon>
        <taxon>Tracheophyta</taxon>
        <taxon>Spermatophyta</taxon>
        <taxon>Magnoliopsida</taxon>
        <taxon>eudicotyledons</taxon>
        <taxon>Gunneridae</taxon>
        <taxon>Pentapetalae</taxon>
        <taxon>rosids</taxon>
        <taxon>Vitales</taxon>
        <taxon>Vitaceae</taxon>
        <taxon>Viteae</taxon>
        <taxon>Vitis</taxon>
    </lineage>
</organism>
<evidence type="ECO:0000313" key="3">
    <source>
        <dbReference type="Proteomes" id="UP000288805"/>
    </source>
</evidence>
<proteinExistence type="predicted"/>